<proteinExistence type="inferred from homology"/>
<dbReference type="Proteomes" id="UP001328107">
    <property type="component" value="Unassembled WGS sequence"/>
</dbReference>
<feature type="non-terminal residue" evidence="4">
    <location>
        <position position="1"/>
    </location>
</feature>
<name>A0AAN5DEX5_9BILA</name>
<dbReference type="SUPFAM" id="SSF53335">
    <property type="entry name" value="S-adenosyl-L-methionine-dependent methyltransferases"/>
    <property type="match status" value="1"/>
</dbReference>
<dbReference type="InterPro" id="IPR029063">
    <property type="entry name" value="SAM-dependent_MTases_sf"/>
</dbReference>
<dbReference type="AlphaFoldDB" id="A0AAN5DEX5"/>
<gene>
    <name evidence="4" type="ORF">PMAYCL1PPCAC_32138</name>
</gene>
<dbReference type="InterPro" id="IPR050447">
    <property type="entry name" value="Erg6_SMT_methyltransf"/>
</dbReference>
<dbReference type="CDD" id="cd02440">
    <property type="entry name" value="AdoMet_MTases"/>
    <property type="match status" value="1"/>
</dbReference>
<dbReference type="GO" id="GO:0016126">
    <property type="term" value="P:sterol biosynthetic process"/>
    <property type="evidence" value="ECO:0007669"/>
    <property type="project" value="TreeGrafter"/>
</dbReference>
<dbReference type="EMBL" id="BTRK01000006">
    <property type="protein sequence ID" value="GMR61943.1"/>
    <property type="molecule type" value="Genomic_DNA"/>
</dbReference>
<comment type="caution">
    <text evidence="4">The sequence shown here is derived from an EMBL/GenBank/DDBJ whole genome shotgun (WGS) entry which is preliminary data.</text>
</comment>
<accession>A0AAN5DEX5</accession>
<comment type="similarity">
    <text evidence="2">Belongs to the class I-like SAM-binding methyltransferase superfamily. Erg6/SMT family.</text>
</comment>
<sequence>FARNMLPQLLSSLYFYVFDRLICYYLLKLCSSRLDIRFMNLGYINEDEGILEMIREKGAPESEVAHIALYEKTLSSHPRYPSFAGFRLLEVGCGQGGGMDWFNRSHPEMDRVIGLDRVAIREEIISGDAQDLPFASSTFDIIINIESSHLYRNPQLFFHECARVLPEGGHLCWADLRFDGEEQEVLKQAARAGLQLVSIEDITPSVLRGMKRVASRYDEMLKTAPWYMKLFGDSFRETYCAPGTKTQERYVKREKRYWTACWVKE</sequence>
<dbReference type="GO" id="GO:0005783">
    <property type="term" value="C:endoplasmic reticulum"/>
    <property type="evidence" value="ECO:0007669"/>
    <property type="project" value="TreeGrafter"/>
</dbReference>
<dbReference type="PANTHER" id="PTHR44068:SF1">
    <property type="entry name" value="HYPOTHETICAL LOC100005854"/>
    <property type="match status" value="1"/>
</dbReference>
<evidence type="ECO:0000313" key="5">
    <source>
        <dbReference type="Proteomes" id="UP001328107"/>
    </source>
</evidence>
<keyword evidence="1" id="KW-0808">Transferase</keyword>
<feature type="domain" description="Methyltransferase type 11" evidence="3">
    <location>
        <begin position="89"/>
        <end position="172"/>
    </location>
</feature>
<evidence type="ECO:0000256" key="2">
    <source>
        <dbReference type="ARBA" id="ARBA00038188"/>
    </source>
</evidence>
<evidence type="ECO:0000259" key="3">
    <source>
        <dbReference type="Pfam" id="PF08241"/>
    </source>
</evidence>
<reference evidence="5" key="1">
    <citation type="submission" date="2022-10" db="EMBL/GenBank/DDBJ databases">
        <title>Genome assembly of Pristionchus species.</title>
        <authorList>
            <person name="Yoshida K."/>
            <person name="Sommer R.J."/>
        </authorList>
    </citation>
    <scope>NUCLEOTIDE SEQUENCE [LARGE SCALE GENOMIC DNA]</scope>
    <source>
        <strain evidence="5">RS5460</strain>
    </source>
</reference>
<dbReference type="Pfam" id="PF08241">
    <property type="entry name" value="Methyltransf_11"/>
    <property type="match status" value="1"/>
</dbReference>
<protein>
    <recommendedName>
        <fullName evidence="3">Methyltransferase type 11 domain-containing protein</fullName>
    </recommendedName>
</protein>
<keyword evidence="5" id="KW-1185">Reference proteome</keyword>
<dbReference type="Gene3D" id="3.40.50.150">
    <property type="entry name" value="Vaccinia Virus protein VP39"/>
    <property type="match status" value="1"/>
</dbReference>
<evidence type="ECO:0000313" key="4">
    <source>
        <dbReference type="EMBL" id="GMR61943.1"/>
    </source>
</evidence>
<dbReference type="GO" id="GO:0003838">
    <property type="term" value="F:sterol 24-C-methyltransferase activity"/>
    <property type="evidence" value="ECO:0007669"/>
    <property type="project" value="TreeGrafter"/>
</dbReference>
<organism evidence="4 5">
    <name type="scientific">Pristionchus mayeri</name>
    <dbReference type="NCBI Taxonomy" id="1317129"/>
    <lineage>
        <taxon>Eukaryota</taxon>
        <taxon>Metazoa</taxon>
        <taxon>Ecdysozoa</taxon>
        <taxon>Nematoda</taxon>
        <taxon>Chromadorea</taxon>
        <taxon>Rhabditida</taxon>
        <taxon>Rhabditina</taxon>
        <taxon>Diplogasteromorpha</taxon>
        <taxon>Diplogasteroidea</taxon>
        <taxon>Neodiplogasteridae</taxon>
        <taxon>Pristionchus</taxon>
    </lineage>
</organism>
<dbReference type="PANTHER" id="PTHR44068">
    <property type="entry name" value="ZGC:194242"/>
    <property type="match status" value="1"/>
</dbReference>
<dbReference type="InterPro" id="IPR013216">
    <property type="entry name" value="Methyltransf_11"/>
</dbReference>
<evidence type="ECO:0000256" key="1">
    <source>
        <dbReference type="ARBA" id="ARBA00022679"/>
    </source>
</evidence>